<keyword evidence="3 8" id="KW-0812">Transmembrane</keyword>
<feature type="transmembrane region" description="Helical" evidence="8">
    <location>
        <begin position="196"/>
        <end position="219"/>
    </location>
</feature>
<feature type="region of interest" description="Disordered" evidence="7">
    <location>
        <begin position="344"/>
        <end position="399"/>
    </location>
</feature>
<evidence type="ECO:0000256" key="5">
    <source>
        <dbReference type="ARBA" id="ARBA00023136"/>
    </source>
</evidence>
<accession>A0A9D4FP78</accession>
<evidence type="ECO:0000256" key="8">
    <source>
        <dbReference type="SAM" id="Phobius"/>
    </source>
</evidence>
<evidence type="ECO:0000256" key="3">
    <source>
        <dbReference type="ARBA" id="ARBA00022692"/>
    </source>
</evidence>
<organism evidence="9 10">
    <name type="scientific">Dreissena polymorpha</name>
    <name type="common">Zebra mussel</name>
    <name type="synonym">Mytilus polymorpha</name>
    <dbReference type="NCBI Taxonomy" id="45954"/>
    <lineage>
        <taxon>Eukaryota</taxon>
        <taxon>Metazoa</taxon>
        <taxon>Spiralia</taxon>
        <taxon>Lophotrochozoa</taxon>
        <taxon>Mollusca</taxon>
        <taxon>Bivalvia</taxon>
        <taxon>Autobranchia</taxon>
        <taxon>Heteroconchia</taxon>
        <taxon>Euheterodonta</taxon>
        <taxon>Imparidentia</taxon>
        <taxon>Neoheterodontei</taxon>
        <taxon>Myida</taxon>
        <taxon>Dreissenoidea</taxon>
        <taxon>Dreissenidae</taxon>
        <taxon>Dreissena</taxon>
    </lineage>
</organism>
<evidence type="ECO:0000313" key="9">
    <source>
        <dbReference type="EMBL" id="KAH3801646.1"/>
    </source>
</evidence>
<dbReference type="PANTHER" id="PTHR31158:SF1">
    <property type="entry name" value="DOXA1 FACTOR-RELATED"/>
    <property type="match status" value="1"/>
</dbReference>
<evidence type="ECO:0000256" key="1">
    <source>
        <dbReference type="ARBA" id="ARBA00004141"/>
    </source>
</evidence>
<dbReference type="InterPro" id="IPR018469">
    <property type="entry name" value="Dual_oxidase_maturation_fac"/>
</dbReference>
<keyword evidence="5 8" id="KW-0472">Membrane</keyword>
<protein>
    <recommendedName>
        <fullName evidence="11">Dual oxidase maturation factor 1</fullName>
    </recommendedName>
</protein>
<keyword evidence="4 8" id="KW-1133">Transmembrane helix</keyword>
<dbReference type="AlphaFoldDB" id="A0A9D4FP78"/>
<reference evidence="9" key="1">
    <citation type="journal article" date="2019" name="bioRxiv">
        <title>The Genome of the Zebra Mussel, Dreissena polymorpha: A Resource for Invasive Species Research.</title>
        <authorList>
            <person name="McCartney M.A."/>
            <person name="Auch B."/>
            <person name="Kono T."/>
            <person name="Mallez S."/>
            <person name="Zhang Y."/>
            <person name="Obille A."/>
            <person name="Becker A."/>
            <person name="Abrahante J.E."/>
            <person name="Garbe J."/>
            <person name="Badalamenti J.P."/>
            <person name="Herman A."/>
            <person name="Mangelson H."/>
            <person name="Liachko I."/>
            <person name="Sullivan S."/>
            <person name="Sone E.D."/>
            <person name="Koren S."/>
            <person name="Silverstein K.A.T."/>
            <person name="Beckman K.B."/>
            <person name="Gohl D.M."/>
        </authorList>
    </citation>
    <scope>NUCLEOTIDE SEQUENCE</scope>
    <source>
        <strain evidence="9">Duluth1</strain>
        <tissue evidence="9">Whole animal</tissue>
    </source>
</reference>
<comment type="caution">
    <text evidence="9">The sequence shown here is derived from an EMBL/GenBank/DDBJ whole genome shotgun (WGS) entry which is preliminary data.</text>
</comment>
<keyword evidence="10" id="KW-1185">Reference proteome</keyword>
<dbReference type="EMBL" id="JAIWYP010000007">
    <property type="protein sequence ID" value="KAH3801646.1"/>
    <property type="molecule type" value="Genomic_DNA"/>
</dbReference>
<dbReference type="Pfam" id="PF10204">
    <property type="entry name" value="DuoxA"/>
    <property type="match status" value="1"/>
</dbReference>
<feature type="transmembrane region" description="Helical" evidence="8">
    <location>
        <begin position="263"/>
        <end position="287"/>
    </location>
</feature>
<reference evidence="9" key="2">
    <citation type="submission" date="2020-11" db="EMBL/GenBank/DDBJ databases">
        <authorList>
            <person name="McCartney M.A."/>
            <person name="Auch B."/>
            <person name="Kono T."/>
            <person name="Mallez S."/>
            <person name="Becker A."/>
            <person name="Gohl D.M."/>
            <person name="Silverstein K.A.T."/>
            <person name="Koren S."/>
            <person name="Bechman K.B."/>
            <person name="Herman A."/>
            <person name="Abrahante J.E."/>
            <person name="Garbe J."/>
        </authorList>
    </citation>
    <scope>NUCLEOTIDE SEQUENCE</scope>
    <source>
        <strain evidence="9">Duluth1</strain>
        <tissue evidence="9">Whole animal</tissue>
    </source>
</reference>
<keyword evidence="6" id="KW-0325">Glycoprotein</keyword>
<feature type="transmembrane region" description="Helical" evidence="8">
    <location>
        <begin position="26"/>
        <end position="46"/>
    </location>
</feature>
<feature type="transmembrane region" description="Helical" evidence="8">
    <location>
        <begin position="226"/>
        <end position="243"/>
    </location>
</feature>
<dbReference type="GO" id="GO:0005789">
    <property type="term" value="C:endoplasmic reticulum membrane"/>
    <property type="evidence" value="ECO:0007669"/>
    <property type="project" value="InterPro"/>
</dbReference>
<evidence type="ECO:0000256" key="6">
    <source>
        <dbReference type="ARBA" id="ARBA00023180"/>
    </source>
</evidence>
<dbReference type="Proteomes" id="UP000828390">
    <property type="component" value="Unassembled WGS sequence"/>
</dbReference>
<comment type="subcellular location">
    <subcellularLocation>
        <location evidence="1">Membrane</location>
        <topology evidence="1">Multi-pass membrane protein</topology>
    </subcellularLocation>
</comment>
<feature type="transmembrane region" description="Helical" evidence="8">
    <location>
        <begin position="58"/>
        <end position="78"/>
    </location>
</feature>
<name>A0A9D4FP78_DREPO</name>
<evidence type="ECO:0000256" key="7">
    <source>
        <dbReference type="SAM" id="MobiDB-lite"/>
    </source>
</evidence>
<evidence type="ECO:0000256" key="4">
    <source>
        <dbReference type="ARBA" id="ARBA00022989"/>
    </source>
</evidence>
<evidence type="ECO:0008006" key="11">
    <source>
        <dbReference type="Google" id="ProtNLM"/>
    </source>
</evidence>
<dbReference type="GO" id="GO:0015031">
    <property type="term" value="P:protein transport"/>
    <property type="evidence" value="ECO:0007669"/>
    <property type="project" value="InterPro"/>
</dbReference>
<proteinExistence type="inferred from homology"/>
<feature type="compositionally biased region" description="Basic residues" evidence="7">
    <location>
        <begin position="379"/>
        <end position="388"/>
    </location>
</feature>
<gene>
    <name evidence="9" type="ORF">DPMN_155304</name>
</gene>
<comment type="similarity">
    <text evidence="2">Belongs to the DUOXA family.</text>
</comment>
<dbReference type="PANTHER" id="PTHR31158">
    <property type="entry name" value="DUAL OXIDASE 2"/>
    <property type="match status" value="1"/>
</dbReference>
<sequence>MAFQAFRTNGAPTYYDANPTPWQADVLGAGLIFAFCSVAFSLFIILPGIRGKEKIYTFIRVTVSLYIGAVIVLTNWSYSLDSWETAHIHTRTKYKAGTGKEISAVIGVYIGLRGVNITLKGTPETQLNETINYNEHFSWEWDRGCVGFGPNAGPFNQAYRAAQYRGLPLPILWIAEYFTIDGEGISWGRHYRQAGWFSHISLWLCFPLWILTNVLFFVLLKYGACCLVLTGVCMNISNFIWYMCRNVNDLKIPFVAGFMEFSFGGSFYVCLGTGILCILCGAIVWVLDHQIPNAATTFFGVDVLQDDDVMTLWYCDEPTDEKMQEKNATGIEMRPTPCVVAAPTTAEEDDDESIYAPTEAPQPPPKYENRKLLGVTVRKFQKPRRHRPPPPPPEGQDLVQDDMHVNERYAVGADEVRVNINQKSVYYGVPTDDFQFIAAIYPCSSQFIAAIYPCSSQFIAAIYPCSSQFIAAIYPCSSQFIAAIYPCPSQFIAAIYPCPSQFIAAIYPCSSQFIAAIYPCSSQFIAAIYARFS</sequence>
<evidence type="ECO:0000256" key="2">
    <source>
        <dbReference type="ARBA" id="ARBA00009816"/>
    </source>
</evidence>
<evidence type="ECO:0000313" key="10">
    <source>
        <dbReference type="Proteomes" id="UP000828390"/>
    </source>
</evidence>